<gene>
    <name evidence="1" type="ORF">ITP53_16495</name>
</gene>
<organism evidence="1 2">
    <name type="scientific">Nonomuraea cypriaca</name>
    <dbReference type="NCBI Taxonomy" id="1187855"/>
    <lineage>
        <taxon>Bacteria</taxon>
        <taxon>Bacillati</taxon>
        <taxon>Actinomycetota</taxon>
        <taxon>Actinomycetes</taxon>
        <taxon>Streptosporangiales</taxon>
        <taxon>Streptosporangiaceae</taxon>
        <taxon>Nonomuraea</taxon>
    </lineage>
</organism>
<sequence length="92" mass="10617">MFRFTSDDDGAWWLLRNEVRRSRTPWNPTDDVDRLVAAALLHILNGAWPMPITDELRAVAEASHMTVEALRTELGRRAYSLYLHVLSRARPT</sequence>
<protein>
    <submittedName>
        <fullName evidence="1">Uncharacterized protein</fullName>
    </submittedName>
</protein>
<keyword evidence="2" id="KW-1185">Reference proteome</keyword>
<dbReference type="Proteomes" id="UP000605361">
    <property type="component" value="Unassembled WGS sequence"/>
</dbReference>
<proteinExistence type="predicted"/>
<comment type="caution">
    <text evidence="1">The sequence shown here is derived from an EMBL/GenBank/DDBJ whole genome shotgun (WGS) entry which is preliminary data.</text>
</comment>
<dbReference type="EMBL" id="JADOGI010000043">
    <property type="protein sequence ID" value="MBF8187302.1"/>
    <property type="molecule type" value="Genomic_DNA"/>
</dbReference>
<evidence type="ECO:0000313" key="2">
    <source>
        <dbReference type="Proteomes" id="UP000605361"/>
    </source>
</evidence>
<dbReference type="RefSeq" id="WP_195896268.1">
    <property type="nucleotide sequence ID" value="NZ_JADOGI010000043.1"/>
</dbReference>
<accession>A0A931A6M1</accession>
<reference evidence="1" key="1">
    <citation type="submission" date="2020-11" db="EMBL/GenBank/DDBJ databases">
        <title>Whole-genome analyses of Nonomuraea sp. K274.</title>
        <authorList>
            <person name="Veyisoglu A."/>
        </authorList>
    </citation>
    <scope>NUCLEOTIDE SEQUENCE</scope>
    <source>
        <strain evidence="1">K274</strain>
    </source>
</reference>
<name>A0A931A6M1_9ACTN</name>
<dbReference type="AlphaFoldDB" id="A0A931A6M1"/>
<evidence type="ECO:0000313" key="1">
    <source>
        <dbReference type="EMBL" id="MBF8187302.1"/>
    </source>
</evidence>